<organism evidence="7 8">
    <name type="scientific">Poritiphilus flavus</name>
    <dbReference type="NCBI Taxonomy" id="2697053"/>
    <lineage>
        <taxon>Bacteria</taxon>
        <taxon>Pseudomonadati</taxon>
        <taxon>Bacteroidota</taxon>
        <taxon>Flavobacteriia</taxon>
        <taxon>Flavobacteriales</taxon>
        <taxon>Flavobacteriaceae</taxon>
        <taxon>Poritiphilus</taxon>
    </lineage>
</organism>
<dbReference type="PANTHER" id="PTHR42734">
    <property type="entry name" value="METAL TRANSPORT SYSTEM ATP-BINDING PROTEIN TM_0124-RELATED"/>
    <property type="match status" value="1"/>
</dbReference>
<dbReference type="PROSITE" id="PS50893">
    <property type="entry name" value="ABC_TRANSPORTER_2"/>
    <property type="match status" value="1"/>
</dbReference>
<reference evidence="7 8" key="1">
    <citation type="submission" date="2020-01" db="EMBL/GenBank/DDBJ databases">
        <title>Bacteria diversity of Porities sp.</title>
        <authorList>
            <person name="Wang G."/>
        </authorList>
    </citation>
    <scope>NUCLEOTIDE SEQUENCE [LARGE SCALE GENOMIC DNA]</scope>
    <source>
        <strain evidence="7 8">R33</strain>
    </source>
</reference>
<dbReference type="InterPro" id="IPR003593">
    <property type="entry name" value="AAA+_ATPase"/>
</dbReference>
<dbReference type="EMBL" id="WXYO01000002">
    <property type="protein sequence ID" value="NAS11083.1"/>
    <property type="molecule type" value="Genomic_DNA"/>
</dbReference>
<feature type="domain" description="ABC transporter" evidence="6">
    <location>
        <begin position="187"/>
        <end position="409"/>
    </location>
</feature>
<comment type="caution">
    <text evidence="7">The sequence shown here is derived from an EMBL/GenBank/DDBJ whole genome shotgun (WGS) entry which is preliminary data.</text>
</comment>
<keyword evidence="8" id="KW-1185">Reference proteome</keyword>
<dbReference type="SMART" id="SM00382">
    <property type="entry name" value="AAA"/>
    <property type="match status" value="1"/>
</dbReference>
<sequence length="411" mass="46705">MISIPHWVILINNRSDRSFFISGLLKGELEEFELLRDKKGALFSKSRLDAFMEEEIRHDQKILTAHTDQSLQSMSSGERKKVLLRHILESDPDYLILDNPFDNLDRDSQQKLKETLSKVSENVVTVLLLSRTSDILPFCNRFCHLNGKSLAFFKDQSAWNLKEAKEPFHGNIPLPLEEIEYRDELLVRFKDVSVSYGPKPILNNINWEIRSGDYWQLSGPNGSGKTTLLSMITGDNPKAYGQDLFLFGHQKGSGESVWDLKRFLGYFTPAMVDRFRGYHSLENMLISGLMDSIGLYVTPNEAQKRLAGEWLSLLGFDGKEGQYFHELSTGQQRLIMCARAMIKHPLLLILDEPTASLDDESARLVTSLVNKISEESRTAIVFVSHRTEPGLKPESKLDLLPTSKGSEGIRK</sequence>
<dbReference type="GO" id="GO:0005524">
    <property type="term" value="F:ATP binding"/>
    <property type="evidence" value="ECO:0007669"/>
    <property type="project" value="UniProtKB-KW"/>
</dbReference>
<keyword evidence="2" id="KW-0813">Transport</keyword>
<dbReference type="PANTHER" id="PTHR42734:SF17">
    <property type="entry name" value="METAL TRANSPORT SYSTEM ATP-BINDING PROTEIN TM_0124-RELATED"/>
    <property type="match status" value="1"/>
</dbReference>
<evidence type="ECO:0000313" key="7">
    <source>
        <dbReference type="EMBL" id="NAS11083.1"/>
    </source>
</evidence>
<evidence type="ECO:0000256" key="2">
    <source>
        <dbReference type="ARBA" id="ARBA00022448"/>
    </source>
</evidence>
<evidence type="ECO:0000256" key="3">
    <source>
        <dbReference type="ARBA" id="ARBA00022741"/>
    </source>
</evidence>
<protein>
    <submittedName>
        <fullName evidence="7">ATP-binding cassette domain-containing protein</fullName>
    </submittedName>
</protein>
<proteinExistence type="inferred from homology"/>
<dbReference type="RefSeq" id="WP_161434131.1">
    <property type="nucleotide sequence ID" value="NZ_WXYO01000002.1"/>
</dbReference>
<gene>
    <name evidence="7" type="ORF">GTQ38_03660</name>
</gene>
<dbReference type="InterPro" id="IPR050153">
    <property type="entry name" value="Metal_Ion_Import_ABC"/>
</dbReference>
<dbReference type="InterPro" id="IPR003439">
    <property type="entry name" value="ABC_transporter-like_ATP-bd"/>
</dbReference>
<evidence type="ECO:0000259" key="6">
    <source>
        <dbReference type="PROSITE" id="PS50893"/>
    </source>
</evidence>
<keyword evidence="3" id="KW-0547">Nucleotide-binding</keyword>
<comment type="similarity">
    <text evidence="1">Belongs to the ABC transporter superfamily.</text>
</comment>
<name>A0A6L9E8Z3_9FLAO</name>
<dbReference type="InterPro" id="IPR027417">
    <property type="entry name" value="P-loop_NTPase"/>
</dbReference>
<keyword evidence="4 7" id="KW-0067">ATP-binding</keyword>
<dbReference type="Proteomes" id="UP000475249">
    <property type="component" value="Unassembled WGS sequence"/>
</dbReference>
<evidence type="ECO:0000313" key="8">
    <source>
        <dbReference type="Proteomes" id="UP000475249"/>
    </source>
</evidence>
<accession>A0A6L9E8Z3</accession>
<dbReference type="AlphaFoldDB" id="A0A6L9E8Z3"/>
<dbReference type="Pfam" id="PF00005">
    <property type="entry name" value="ABC_tran"/>
    <property type="match status" value="1"/>
</dbReference>
<feature type="region of interest" description="Disordered" evidence="5">
    <location>
        <begin position="391"/>
        <end position="411"/>
    </location>
</feature>
<evidence type="ECO:0000256" key="5">
    <source>
        <dbReference type="SAM" id="MobiDB-lite"/>
    </source>
</evidence>
<dbReference type="GO" id="GO:0016887">
    <property type="term" value="F:ATP hydrolysis activity"/>
    <property type="evidence" value="ECO:0007669"/>
    <property type="project" value="InterPro"/>
</dbReference>
<dbReference type="SUPFAM" id="SSF52540">
    <property type="entry name" value="P-loop containing nucleoside triphosphate hydrolases"/>
    <property type="match status" value="2"/>
</dbReference>
<dbReference type="Gene3D" id="3.40.50.300">
    <property type="entry name" value="P-loop containing nucleotide triphosphate hydrolases"/>
    <property type="match status" value="2"/>
</dbReference>
<evidence type="ECO:0000256" key="4">
    <source>
        <dbReference type="ARBA" id="ARBA00022840"/>
    </source>
</evidence>
<evidence type="ECO:0000256" key="1">
    <source>
        <dbReference type="ARBA" id="ARBA00005417"/>
    </source>
</evidence>